<gene>
    <name evidence="2" type="ORF">SI8410_11015346</name>
</gene>
<dbReference type="Gene3D" id="1.10.530.10">
    <property type="match status" value="2"/>
</dbReference>
<dbReference type="AlphaFoldDB" id="A0A7I8L5T1"/>
<dbReference type="Proteomes" id="UP000663760">
    <property type="component" value="Chromosome 11"/>
</dbReference>
<dbReference type="EMBL" id="LR746274">
    <property type="protein sequence ID" value="CAA7404668.1"/>
    <property type="molecule type" value="Genomic_DNA"/>
</dbReference>
<dbReference type="OrthoDB" id="550520at2759"/>
<keyword evidence="3" id="KW-1185">Reference proteome</keyword>
<protein>
    <recommendedName>
        <fullName evidence="1">Transglycosylase SLT domain-containing protein</fullName>
    </recommendedName>
</protein>
<dbReference type="PANTHER" id="PTHR37179">
    <property type="entry name" value="TRANSGLYCOSYLASE"/>
    <property type="match status" value="1"/>
</dbReference>
<accession>A0A7I8L5T1</accession>
<evidence type="ECO:0000259" key="1">
    <source>
        <dbReference type="Pfam" id="PF01464"/>
    </source>
</evidence>
<organism evidence="2 3">
    <name type="scientific">Spirodela intermedia</name>
    <name type="common">Intermediate duckweed</name>
    <dbReference type="NCBI Taxonomy" id="51605"/>
    <lineage>
        <taxon>Eukaryota</taxon>
        <taxon>Viridiplantae</taxon>
        <taxon>Streptophyta</taxon>
        <taxon>Embryophyta</taxon>
        <taxon>Tracheophyta</taxon>
        <taxon>Spermatophyta</taxon>
        <taxon>Magnoliopsida</taxon>
        <taxon>Liliopsida</taxon>
        <taxon>Araceae</taxon>
        <taxon>Lemnoideae</taxon>
        <taxon>Spirodela</taxon>
    </lineage>
</organism>
<dbReference type="PANTHER" id="PTHR37179:SF1">
    <property type="entry name" value="TRANSGLYCOSYLASE"/>
    <property type="match status" value="1"/>
</dbReference>
<evidence type="ECO:0000313" key="2">
    <source>
        <dbReference type="EMBL" id="CAA7404668.1"/>
    </source>
</evidence>
<name>A0A7I8L5T1_SPIIN</name>
<feature type="domain" description="Transglycosylase SLT" evidence="1">
    <location>
        <begin position="250"/>
        <end position="324"/>
    </location>
</feature>
<evidence type="ECO:0000313" key="3">
    <source>
        <dbReference type="Proteomes" id="UP000663760"/>
    </source>
</evidence>
<dbReference type="InterPro" id="IPR023346">
    <property type="entry name" value="Lysozyme-like_dom_sf"/>
</dbReference>
<reference evidence="2" key="1">
    <citation type="submission" date="2020-02" db="EMBL/GenBank/DDBJ databases">
        <authorList>
            <person name="Scholz U."/>
            <person name="Mascher M."/>
            <person name="Fiebig A."/>
        </authorList>
    </citation>
    <scope>NUCLEOTIDE SEQUENCE</scope>
</reference>
<sequence>MSVSFKYWEDCVDAEDMELLWMDPDVSKEWTDAGESRGKKVLLSRDPDGQPFLTQTEMREMICALADIESDRQPLALRHDKKTKETRLGIMVVSQKTAEWLVREMGYQSYRIEGNPELLYRPFINIYFGAAYIQWLSGYDGKKKNEEFIVRAYRGDRWTYWDSRASPEDMEELWKNPDVLKEWTKSGERHGRVRFSHDAQKRPYLSRVEVKAVAEMIISRYFKAAGVRASALAALAEMCGMRFVNGVRARTGLMGIDYPTAVWLYNDVGCRAYKVNSVDDLYNPFASMYFGASYLAWLSVYEGRERTQQFVVEAYLGGPENVNLQETGPLWSKFLESLSNYEDIRKYGPCSYHC</sequence>
<feature type="domain" description="Transglycosylase SLT" evidence="1">
    <location>
        <begin position="58"/>
        <end position="154"/>
    </location>
</feature>
<dbReference type="SUPFAM" id="SSF53955">
    <property type="entry name" value="Lysozyme-like"/>
    <property type="match status" value="2"/>
</dbReference>
<proteinExistence type="predicted"/>
<dbReference type="InterPro" id="IPR008258">
    <property type="entry name" value="Transglycosylase_SLT_dom_1"/>
</dbReference>
<dbReference type="Pfam" id="PF01464">
    <property type="entry name" value="SLT"/>
    <property type="match status" value="2"/>
</dbReference>